<dbReference type="AlphaFoldDB" id="A0AAE1PH02"/>
<keyword evidence="2" id="KW-0472">Membrane</keyword>
<feature type="region of interest" description="Disordered" evidence="1">
    <location>
        <begin position="1"/>
        <end position="31"/>
    </location>
</feature>
<evidence type="ECO:0000313" key="3">
    <source>
        <dbReference type="EMBL" id="KAK4308026.1"/>
    </source>
</evidence>
<feature type="transmembrane region" description="Helical" evidence="2">
    <location>
        <begin position="540"/>
        <end position="560"/>
    </location>
</feature>
<name>A0AAE1PH02_9EUCA</name>
<proteinExistence type="predicted"/>
<dbReference type="PANTHER" id="PTHR38337">
    <property type="entry name" value="AGAP010540-PA"/>
    <property type="match status" value="1"/>
</dbReference>
<feature type="transmembrane region" description="Helical" evidence="2">
    <location>
        <begin position="289"/>
        <end position="316"/>
    </location>
</feature>
<dbReference type="PANTHER" id="PTHR38337:SF1">
    <property type="entry name" value="GUSTATORY RECEPTOR"/>
    <property type="match status" value="1"/>
</dbReference>
<feature type="compositionally biased region" description="Basic and acidic residues" evidence="1">
    <location>
        <begin position="1"/>
        <end position="11"/>
    </location>
</feature>
<reference evidence="3" key="1">
    <citation type="submission" date="2023-11" db="EMBL/GenBank/DDBJ databases">
        <title>Genome assemblies of two species of porcelain crab, Petrolisthes cinctipes and Petrolisthes manimaculis (Anomura: Porcellanidae).</title>
        <authorList>
            <person name="Angst P."/>
        </authorList>
    </citation>
    <scope>NUCLEOTIDE SEQUENCE</scope>
    <source>
        <strain evidence="3">PB745_02</strain>
        <tissue evidence="3">Gill</tissue>
    </source>
</reference>
<feature type="transmembrane region" description="Helical" evidence="2">
    <location>
        <begin position="461"/>
        <end position="482"/>
    </location>
</feature>
<keyword evidence="2" id="KW-0812">Transmembrane</keyword>
<comment type="caution">
    <text evidence="3">The sequence shown here is derived from an EMBL/GenBank/DDBJ whole genome shotgun (WGS) entry which is preliminary data.</text>
</comment>
<feature type="transmembrane region" description="Helical" evidence="2">
    <location>
        <begin position="336"/>
        <end position="360"/>
    </location>
</feature>
<feature type="transmembrane region" description="Helical" evidence="2">
    <location>
        <begin position="405"/>
        <end position="428"/>
    </location>
</feature>
<feature type="transmembrane region" description="Helical" evidence="2">
    <location>
        <begin position="236"/>
        <end position="257"/>
    </location>
</feature>
<evidence type="ECO:0000256" key="1">
    <source>
        <dbReference type="SAM" id="MobiDB-lite"/>
    </source>
</evidence>
<sequence length="561" mass="62415">MHGMHNERGEQEEGNSSGATSVPCIPTSLASHTSTSLTSHTSISLAPSLASLATASLISHTPPSSVTSQTPTSHTSTAPTYLASQTTASLPSHIRPSFITRRTAFRDLLQEDMDSSNEDSIFSQEAVMITECDGESYNTAATLLYCRRRILRPRDIIISILGYRPWSKDEMDQSSCCKFFNTAHFLTILTCLCAAPVFQYNICLRRDEGIGKEVMNSMANSTLSWTERESCRGNFVFVYVVPGLLFVLSYLVTCIILRLGEIEHLQTLPERVFLLASCSPWELVKQRRLWCVFLGWLLIGVTCLTFTLASLILHVIAAPPLPYILIKPQNEIEKTVLCVATLGLLWLQDIVMVMGILLYCSQCHLLSRLLNIIRTNIYQGASTLISIKRQIDETSRFLRHLNQELGLSVGLYLCLVTFRASIAAITLFSATSNYLHQVGDGKGPVSVVSLMFEGTHFSKSLHFIAMTTNLVPWLVLLLVPLLTAARVTSSYRALCKAGSQLHGRPFGYQSTPQLEIDSFLLYVSSLHLQAKIMWVPIRTYFLVSIIVLASVTFIILGYLYF</sequence>
<keyword evidence="4" id="KW-1185">Reference proteome</keyword>
<organism evidence="3 4">
    <name type="scientific">Petrolisthes manimaculis</name>
    <dbReference type="NCBI Taxonomy" id="1843537"/>
    <lineage>
        <taxon>Eukaryota</taxon>
        <taxon>Metazoa</taxon>
        <taxon>Ecdysozoa</taxon>
        <taxon>Arthropoda</taxon>
        <taxon>Crustacea</taxon>
        <taxon>Multicrustacea</taxon>
        <taxon>Malacostraca</taxon>
        <taxon>Eumalacostraca</taxon>
        <taxon>Eucarida</taxon>
        <taxon>Decapoda</taxon>
        <taxon>Pleocyemata</taxon>
        <taxon>Anomura</taxon>
        <taxon>Galatheoidea</taxon>
        <taxon>Porcellanidae</taxon>
        <taxon>Petrolisthes</taxon>
    </lineage>
</organism>
<accession>A0AAE1PH02</accession>
<dbReference type="EMBL" id="JAWZYT010001937">
    <property type="protein sequence ID" value="KAK4308026.1"/>
    <property type="molecule type" value="Genomic_DNA"/>
</dbReference>
<dbReference type="Proteomes" id="UP001292094">
    <property type="component" value="Unassembled WGS sequence"/>
</dbReference>
<protein>
    <recommendedName>
        <fullName evidence="5">Transmembrane protein</fullName>
    </recommendedName>
</protein>
<evidence type="ECO:0008006" key="5">
    <source>
        <dbReference type="Google" id="ProtNLM"/>
    </source>
</evidence>
<gene>
    <name evidence="3" type="ORF">Pmani_020256</name>
</gene>
<evidence type="ECO:0000256" key="2">
    <source>
        <dbReference type="SAM" id="Phobius"/>
    </source>
</evidence>
<keyword evidence="2" id="KW-1133">Transmembrane helix</keyword>
<evidence type="ECO:0000313" key="4">
    <source>
        <dbReference type="Proteomes" id="UP001292094"/>
    </source>
</evidence>